<accession>A0A6A5ADJ9</accession>
<evidence type="ECO:0000259" key="2">
    <source>
        <dbReference type="PROSITE" id="PS51253"/>
    </source>
</evidence>
<dbReference type="GO" id="GO:0003677">
    <property type="term" value="F:DNA binding"/>
    <property type="evidence" value="ECO:0007669"/>
    <property type="project" value="UniProtKB-KW"/>
</dbReference>
<dbReference type="Pfam" id="PF03184">
    <property type="entry name" value="DDE_1"/>
    <property type="match status" value="1"/>
</dbReference>
<dbReference type="InterPro" id="IPR036397">
    <property type="entry name" value="RNaseH_sf"/>
</dbReference>
<dbReference type="SUPFAM" id="SSF46689">
    <property type="entry name" value="Homeodomain-like"/>
    <property type="match status" value="1"/>
</dbReference>
<feature type="domain" description="HTH CENPB-type" evidence="2">
    <location>
        <begin position="51"/>
        <end position="122"/>
    </location>
</feature>
<evidence type="ECO:0000256" key="1">
    <source>
        <dbReference type="ARBA" id="ARBA00023125"/>
    </source>
</evidence>
<dbReference type="Pfam" id="PF03221">
    <property type="entry name" value="HTH_Tnp_Tc5"/>
    <property type="match status" value="1"/>
</dbReference>
<dbReference type="InterPro" id="IPR009057">
    <property type="entry name" value="Homeodomain-like_sf"/>
</dbReference>
<dbReference type="AlphaFoldDB" id="A0A6A5ADJ9"/>
<protein>
    <recommendedName>
        <fullName evidence="2">HTH CENPB-type domain-containing protein</fullName>
    </recommendedName>
</protein>
<proteinExistence type="predicted"/>
<dbReference type="PROSITE" id="PS51253">
    <property type="entry name" value="HTH_CENPB"/>
    <property type="match status" value="1"/>
</dbReference>
<name>A0A6A5ADJ9_APHAT</name>
<dbReference type="Gene3D" id="3.30.420.10">
    <property type="entry name" value="Ribonuclease H-like superfamily/Ribonuclease H"/>
    <property type="match status" value="1"/>
</dbReference>
<evidence type="ECO:0000313" key="3">
    <source>
        <dbReference type="EMBL" id="KAF0747875.1"/>
    </source>
</evidence>
<keyword evidence="1" id="KW-0238">DNA-binding</keyword>
<dbReference type="PANTHER" id="PTHR19303:SF57">
    <property type="entry name" value="HTH CENPB-TYPE DOMAIN-CONTAINING PROTEIN"/>
    <property type="match status" value="1"/>
</dbReference>
<dbReference type="Proteomes" id="UP000469452">
    <property type="component" value="Unassembled WGS sequence"/>
</dbReference>
<dbReference type="InterPro" id="IPR050863">
    <property type="entry name" value="CenT-Element_Derived"/>
</dbReference>
<gene>
    <name evidence="3" type="ORF">AaE_007556</name>
</gene>
<dbReference type="InterPro" id="IPR006600">
    <property type="entry name" value="HTH_CenpB_DNA-bd_dom"/>
</dbReference>
<sequence length="453" mass="50098">MPPTLDDIDAAMGRIEGGESPEAVARSSPLKRSSIYKYMKMKRETGSITIGKRGAKPAIPDDLEEDLVAWIVAMQCSGWPVERYEVLIKAGKILSYHAGVPRTLSSGWFAGFVRRHHDLTTRVAQQLSHARNSVTKEGVMKCFFDLVKGCIGFACTASDVYNVDETSFKTKGSTKKVIAVRGSKNVWKGEQTDSYHLTIVAAVAADGTPVPPAFILPGQSCETSVLETCPVADAMVSATPKAFMNGDLFDSWLECFGEWKLRRRNARPAVLVLDNCSSHLTSNSLPICEAYGIYIVRLPPNSTHLLQPLDVALFRTFKRKITQGVTQRLQAMNTTTLPRQTALQVAGEAFNAVFPAVGVEKRNKAVENGFRTCGIWPLSLPKMLNRLALAQVNSVRSASAAWLKTKEHVREEVLTLPPQKKGIKERKRVSTNLEWYTREELHASAVRPVKQKK</sequence>
<organism evidence="3 4">
    <name type="scientific">Aphanomyces astaci</name>
    <name type="common">Crayfish plague agent</name>
    <dbReference type="NCBI Taxonomy" id="112090"/>
    <lineage>
        <taxon>Eukaryota</taxon>
        <taxon>Sar</taxon>
        <taxon>Stramenopiles</taxon>
        <taxon>Oomycota</taxon>
        <taxon>Saprolegniomycetes</taxon>
        <taxon>Saprolegniales</taxon>
        <taxon>Verrucalvaceae</taxon>
        <taxon>Aphanomyces</taxon>
    </lineage>
</organism>
<evidence type="ECO:0000313" key="4">
    <source>
        <dbReference type="Proteomes" id="UP000469452"/>
    </source>
</evidence>
<comment type="caution">
    <text evidence="3">The sequence shown here is derived from an EMBL/GenBank/DDBJ whole genome shotgun (WGS) entry which is preliminary data.</text>
</comment>
<dbReference type="GO" id="GO:0005634">
    <property type="term" value="C:nucleus"/>
    <property type="evidence" value="ECO:0007669"/>
    <property type="project" value="TreeGrafter"/>
</dbReference>
<reference evidence="3 4" key="1">
    <citation type="submission" date="2019-06" db="EMBL/GenBank/DDBJ databases">
        <title>Genomics analysis of Aphanomyces spp. identifies a new class of oomycete effector associated with host adaptation.</title>
        <authorList>
            <person name="Gaulin E."/>
        </authorList>
    </citation>
    <scope>NUCLEOTIDE SEQUENCE [LARGE SCALE GENOMIC DNA]</scope>
    <source>
        <strain evidence="3 4">E</strain>
    </source>
</reference>
<dbReference type="InterPro" id="IPR004875">
    <property type="entry name" value="DDE_SF_endonuclease_dom"/>
</dbReference>
<dbReference type="EMBL" id="VJMI01013399">
    <property type="protein sequence ID" value="KAF0747875.1"/>
    <property type="molecule type" value="Genomic_DNA"/>
</dbReference>
<dbReference type="VEuPathDB" id="FungiDB:H257_13067"/>
<dbReference type="PANTHER" id="PTHR19303">
    <property type="entry name" value="TRANSPOSON"/>
    <property type="match status" value="1"/>
</dbReference>